<name>A0A918C7Q8_9DEIO</name>
<dbReference type="Gene3D" id="2.30.30.240">
    <property type="entry name" value="PRC-barrel domain"/>
    <property type="match status" value="1"/>
</dbReference>
<dbReference type="GO" id="GO:0042274">
    <property type="term" value="P:ribosomal small subunit biogenesis"/>
    <property type="evidence" value="ECO:0007669"/>
    <property type="project" value="UniProtKB-UniRule"/>
</dbReference>
<feature type="domain" description="Ribosome maturation factor RimM PRC barrel" evidence="8">
    <location>
        <begin position="100"/>
        <end position="149"/>
    </location>
</feature>
<feature type="region of interest" description="Disordered" evidence="6">
    <location>
        <begin position="167"/>
        <end position="193"/>
    </location>
</feature>
<dbReference type="InterPro" id="IPR011033">
    <property type="entry name" value="PRC_barrel-like_sf"/>
</dbReference>
<dbReference type="PANTHER" id="PTHR33692:SF1">
    <property type="entry name" value="RIBOSOME MATURATION FACTOR RIMM"/>
    <property type="match status" value="1"/>
</dbReference>
<evidence type="ECO:0000313" key="10">
    <source>
        <dbReference type="Proteomes" id="UP000603865"/>
    </source>
</evidence>
<keyword evidence="2 5" id="KW-0690">Ribosome biogenesis</keyword>
<evidence type="ECO:0000256" key="2">
    <source>
        <dbReference type="ARBA" id="ARBA00022517"/>
    </source>
</evidence>
<dbReference type="GO" id="GO:0006364">
    <property type="term" value="P:rRNA processing"/>
    <property type="evidence" value="ECO:0007669"/>
    <property type="project" value="UniProtKB-UniRule"/>
</dbReference>
<keyword evidence="1 5" id="KW-0963">Cytoplasm</keyword>
<dbReference type="NCBIfam" id="TIGR02273">
    <property type="entry name" value="16S_RimM"/>
    <property type="match status" value="1"/>
</dbReference>
<dbReference type="GO" id="GO:0043022">
    <property type="term" value="F:ribosome binding"/>
    <property type="evidence" value="ECO:0007669"/>
    <property type="project" value="InterPro"/>
</dbReference>
<dbReference type="EMBL" id="BMQL01000010">
    <property type="protein sequence ID" value="GGR09088.1"/>
    <property type="molecule type" value="Genomic_DNA"/>
</dbReference>
<dbReference type="NCBIfam" id="NF010403">
    <property type="entry name" value="PRK13829.1"/>
    <property type="match status" value="1"/>
</dbReference>
<organism evidence="9 10">
    <name type="scientific">Deinococcus ruber</name>
    <dbReference type="NCBI Taxonomy" id="1848197"/>
    <lineage>
        <taxon>Bacteria</taxon>
        <taxon>Thermotogati</taxon>
        <taxon>Deinococcota</taxon>
        <taxon>Deinococci</taxon>
        <taxon>Deinococcales</taxon>
        <taxon>Deinococcaceae</taxon>
        <taxon>Deinococcus</taxon>
    </lineage>
</organism>
<dbReference type="Pfam" id="PF24986">
    <property type="entry name" value="PRC_RimM"/>
    <property type="match status" value="1"/>
</dbReference>
<dbReference type="Gene3D" id="2.40.30.60">
    <property type="entry name" value="RimM"/>
    <property type="match status" value="1"/>
</dbReference>
<gene>
    <name evidence="5 9" type="primary">rimM</name>
    <name evidence="9" type="ORF">GCM10008957_22440</name>
</gene>
<proteinExistence type="inferred from homology"/>
<protein>
    <recommendedName>
        <fullName evidence="5">Ribosome maturation factor RimM</fullName>
    </recommendedName>
</protein>
<reference evidence="9" key="2">
    <citation type="submission" date="2020-09" db="EMBL/GenBank/DDBJ databases">
        <authorList>
            <person name="Sun Q."/>
            <person name="Ohkuma M."/>
        </authorList>
    </citation>
    <scope>NUCLEOTIDE SEQUENCE</scope>
    <source>
        <strain evidence="9">JCM 31311</strain>
    </source>
</reference>
<comment type="caution">
    <text evidence="9">The sequence shown here is derived from an EMBL/GenBank/DDBJ whole genome shotgun (WGS) entry which is preliminary data.</text>
</comment>
<dbReference type="GO" id="GO:0005840">
    <property type="term" value="C:ribosome"/>
    <property type="evidence" value="ECO:0007669"/>
    <property type="project" value="InterPro"/>
</dbReference>
<evidence type="ECO:0000256" key="3">
    <source>
        <dbReference type="ARBA" id="ARBA00022552"/>
    </source>
</evidence>
<sequence length="193" mass="21019">MNVLPPDLTRMGHLMAPHGLRGAIKLFVIGEPSQMLALKRLYIEDLGWRRVTSVQPVGLGLALHLSGIDTREAALELRGKQVYAHDRELPRLDDGQYYYHELRGLPVRDSAGTPLGDVIDVQDMGFQDLLVVRHAGGEALIPLQAPYVQVKRGAAIVLDGAPDGLISGEAETVPPSSEVHLDDPALPDDEAER</sequence>
<evidence type="ECO:0000256" key="5">
    <source>
        <dbReference type="HAMAP-Rule" id="MF_00014"/>
    </source>
</evidence>
<dbReference type="InterPro" id="IPR036976">
    <property type="entry name" value="RimM_N_sf"/>
</dbReference>
<dbReference type="InterPro" id="IPR002676">
    <property type="entry name" value="RimM_N"/>
</dbReference>
<reference evidence="9" key="1">
    <citation type="journal article" date="2014" name="Int. J. Syst. Evol. Microbiol.">
        <title>Complete genome sequence of Corynebacterium casei LMG S-19264T (=DSM 44701T), isolated from a smear-ripened cheese.</title>
        <authorList>
            <consortium name="US DOE Joint Genome Institute (JGI-PGF)"/>
            <person name="Walter F."/>
            <person name="Albersmeier A."/>
            <person name="Kalinowski J."/>
            <person name="Ruckert C."/>
        </authorList>
    </citation>
    <scope>NUCLEOTIDE SEQUENCE</scope>
    <source>
        <strain evidence="9">JCM 31311</strain>
    </source>
</reference>
<comment type="domain">
    <text evidence="5">The PRC barrel domain binds ribosomal protein uS19.</text>
</comment>
<evidence type="ECO:0000259" key="8">
    <source>
        <dbReference type="Pfam" id="PF24986"/>
    </source>
</evidence>
<dbReference type="Pfam" id="PF01782">
    <property type="entry name" value="RimM"/>
    <property type="match status" value="1"/>
</dbReference>
<dbReference type="InterPro" id="IPR009000">
    <property type="entry name" value="Transl_B-barrel_sf"/>
</dbReference>
<evidence type="ECO:0000313" key="9">
    <source>
        <dbReference type="EMBL" id="GGR09088.1"/>
    </source>
</evidence>
<dbReference type="SUPFAM" id="SSF50447">
    <property type="entry name" value="Translation proteins"/>
    <property type="match status" value="1"/>
</dbReference>
<comment type="subunit">
    <text evidence="5">Binds ribosomal protein uS19.</text>
</comment>
<accession>A0A918C7Q8</accession>
<dbReference type="PANTHER" id="PTHR33692">
    <property type="entry name" value="RIBOSOME MATURATION FACTOR RIMM"/>
    <property type="match status" value="1"/>
</dbReference>
<dbReference type="Proteomes" id="UP000603865">
    <property type="component" value="Unassembled WGS sequence"/>
</dbReference>
<evidence type="ECO:0000256" key="1">
    <source>
        <dbReference type="ARBA" id="ARBA00022490"/>
    </source>
</evidence>
<dbReference type="InterPro" id="IPR056792">
    <property type="entry name" value="PRC_RimM"/>
</dbReference>
<comment type="similarity">
    <text evidence="5">Belongs to the RimM family.</text>
</comment>
<dbReference type="GO" id="GO:0005737">
    <property type="term" value="C:cytoplasm"/>
    <property type="evidence" value="ECO:0007669"/>
    <property type="project" value="UniProtKB-SubCell"/>
</dbReference>
<evidence type="ECO:0000259" key="7">
    <source>
        <dbReference type="Pfam" id="PF01782"/>
    </source>
</evidence>
<keyword evidence="3 5" id="KW-0698">rRNA processing</keyword>
<dbReference type="SUPFAM" id="SSF50346">
    <property type="entry name" value="PRC-barrel domain"/>
    <property type="match status" value="1"/>
</dbReference>
<dbReference type="AlphaFoldDB" id="A0A918C7Q8"/>
<evidence type="ECO:0000256" key="4">
    <source>
        <dbReference type="ARBA" id="ARBA00023186"/>
    </source>
</evidence>
<keyword evidence="10" id="KW-1185">Reference proteome</keyword>
<dbReference type="HAMAP" id="MF_00014">
    <property type="entry name" value="Ribosome_mat_RimM"/>
    <property type="match status" value="1"/>
</dbReference>
<keyword evidence="4 5" id="KW-0143">Chaperone</keyword>
<feature type="domain" description="RimM N-terminal" evidence="7">
    <location>
        <begin position="11"/>
        <end position="86"/>
    </location>
</feature>
<comment type="subcellular location">
    <subcellularLocation>
        <location evidence="5">Cytoplasm</location>
    </subcellularLocation>
</comment>
<comment type="function">
    <text evidence="5">An accessory protein needed during the final step in the assembly of 30S ribosomal subunit, possibly for assembly of the head region. Essential for efficient processing of 16S rRNA. May be needed both before and after RbfA during the maturation of 16S rRNA. It has affinity for free ribosomal 30S subunits but not for 70S ribosomes.</text>
</comment>
<dbReference type="InterPro" id="IPR011961">
    <property type="entry name" value="RimM"/>
</dbReference>
<evidence type="ECO:0000256" key="6">
    <source>
        <dbReference type="SAM" id="MobiDB-lite"/>
    </source>
</evidence>